<proteinExistence type="inferred from homology"/>
<evidence type="ECO:0000313" key="15">
    <source>
        <dbReference type="Proteomes" id="UP000294901"/>
    </source>
</evidence>
<comment type="catalytic activity">
    <reaction evidence="11">
        <text>6-carboxyhexanoyl-[ACP] + L-alanine + H(+) = (8S)-8-amino-7-oxononanoate + holo-[ACP] + CO2</text>
        <dbReference type="Rhea" id="RHEA:42288"/>
        <dbReference type="Rhea" id="RHEA-COMP:9685"/>
        <dbReference type="Rhea" id="RHEA-COMP:9955"/>
        <dbReference type="ChEBI" id="CHEBI:15378"/>
        <dbReference type="ChEBI" id="CHEBI:16526"/>
        <dbReference type="ChEBI" id="CHEBI:57972"/>
        <dbReference type="ChEBI" id="CHEBI:64479"/>
        <dbReference type="ChEBI" id="CHEBI:78846"/>
        <dbReference type="ChEBI" id="CHEBI:149468"/>
        <dbReference type="EC" id="2.3.1.47"/>
    </reaction>
</comment>
<dbReference type="GO" id="GO:0030170">
    <property type="term" value="F:pyridoxal phosphate binding"/>
    <property type="evidence" value="ECO:0007669"/>
    <property type="project" value="InterPro"/>
</dbReference>
<comment type="pathway">
    <text evidence="2">Cofactor biosynthesis; biotin biosynthesis.</text>
</comment>
<dbReference type="InterPro" id="IPR015421">
    <property type="entry name" value="PyrdxlP-dep_Trfase_major"/>
</dbReference>
<dbReference type="Gene3D" id="3.90.1150.10">
    <property type="entry name" value="Aspartate Aminotransferase, domain 1"/>
    <property type="match status" value="1"/>
</dbReference>
<dbReference type="PANTHER" id="PTHR13693:SF100">
    <property type="entry name" value="8-AMINO-7-OXONONANOATE SYNTHASE"/>
    <property type="match status" value="1"/>
</dbReference>
<comment type="caution">
    <text evidence="14">The sequence shown here is derived from an EMBL/GenBank/DDBJ whole genome shotgun (WGS) entry which is preliminary data.</text>
</comment>
<dbReference type="PROSITE" id="PS00599">
    <property type="entry name" value="AA_TRANSFER_CLASS_2"/>
    <property type="match status" value="1"/>
</dbReference>
<dbReference type="RefSeq" id="WP_133875029.1">
    <property type="nucleotide sequence ID" value="NZ_BOMD01000014.1"/>
</dbReference>
<keyword evidence="6" id="KW-0808">Transferase</keyword>
<evidence type="ECO:0000256" key="5">
    <source>
        <dbReference type="ARBA" id="ARBA00013187"/>
    </source>
</evidence>
<evidence type="ECO:0000256" key="6">
    <source>
        <dbReference type="ARBA" id="ARBA00022679"/>
    </source>
</evidence>
<dbReference type="InterPro" id="IPR004839">
    <property type="entry name" value="Aminotransferase_I/II_large"/>
</dbReference>
<dbReference type="InterPro" id="IPR015424">
    <property type="entry name" value="PyrdxlP-dep_Trfase"/>
</dbReference>
<evidence type="ECO:0000256" key="11">
    <source>
        <dbReference type="ARBA" id="ARBA00047715"/>
    </source>
</evidence>
<evidence type="ECO:0000256" key="7">
    <source>
        <dbReference type="ARBA" id="ARBA00022756"/>
    </source>
</evidence>
<evidence type="ECO:0000259" key="13">
    <source>
        <dbReference type="Pfam" id="PF00155"/>
    </source>
</evidence>
<evidence type="ECO:0000256" key="3">
    <source>
        <dbReference type="ARBA" id="ARBA00010008"/>
    </source>
</evidence>
<comment type="subunit">
    <text evidence="4">Homodimer.</text>
</comment>
<dbReference type="OrthoDB" id="9807157at2"/>
<evidence type="ECO:0000313" key="14">
    <source>
        <dbReference type="EMBL" id="TDO40921.1"/>
    </source>
</evidence>
<evidence type="ECO:0000256" key="1">
    <source>
        <dbReference type="ARBA" id="ARBA00001933"/>
    </source>
</evidence>
<evidence type="ECO:0000256" key="2">
    <source>
        <dbReference type="ARBA" id="ARBA00004746"/>
    </source>
</evidence>
<keyword evidence="7" id="KW-0093">Biotin biosynthesis</keyword>
<dbReference type="InterPro" id="IPR015422">
    <property type="entry name" value="PyrdxlP-dep_Trfase_small"/>
</dbReference>
<dbReference type="GO" id="GO:0008710">
    <property type="term" value="F:8-amino-7-oxononanoate synthase activity"/>
    <property type="evidence" value="ECO:0007669"/>
    <property type="project" value="UniProtKB-EC"/>
</dbReference>
<accession>A0A4R6JYV7</accession>
<feature type="domain" description="Aminotransferase class I/classII large" evidence="13">
    <location>
        <begin position="32"/>
        <end position="372"/>
    </location>
</feature>
<protein>
    <recommendedName>
        <fullName evidence="5">8-amino-7-oxononanoate synthase</fullName>
        <ecNumber evidence="5">2.3.1.47</ecNumber>
    </recommendedName>
    <alternativeName>
        <fullName evidence="9">7-keto-8-amino-pelargonic acid synthase</fullName>
    </alternativeName>
    <alternativeName>
        <fullName evidence="10">8-amino-7-ketopelargonate synthase</fullName>
    </alternativeName>
</protein>
<name>A0A4R6JYV7_9ACTN</name>
<dbReference type="SUPFAM" id="SSF53383">
    <property type="entry name" value="PLP-dependent transferases"/>
    <property type="match status" value="1"/>
</dbReference>
<dbReference type="Proteomes" id="UP000294901">
    <property type="component" value="Unassembled WGS sequence"/>
</dbReference>
<evidence type="ECO:0000256" key="10">
    <source>
        <dbReference type="ARBA" id="ARBA00033381"/>
    </source>
</evidence>
<keyword evidence="8 12" id="KW-0663">Pyridoxal phosphate</keyword>
<keyword evidence="15" id="KW-1185">Reference proteome</keyword>
<dbReference type="EMBL" id="SNWR01000001">
    <property type="protein sequence ID" value="TDO40921.1"/>
    <property type="molecule type" value="Genomic_DNA"/>
</dbReference>
<dbReference type="AlphaFoldDB" id="A0A4R6JYV7"/>
<dbReference type="Gene3D" id="3.40.640.10">
    <property type="entry name" value="Type I PLP-dependent aspartate aminotransferase-like (Major domain)"/>
    <property type="match status" value="1"/>
</dbReference>
<gene>
    <name evidence="14" type="ORF">C8E87_4642</name>
</gene>
<sequence length="377" mass="37998">MTGWLDALESLASSRAKAGLTRRLRPRSPGDPVVDLAGNDYLGLAAHPAVIEASAQSLRAYGLGATGSRLVRGSAAAHAELESELAAWLGAESALVFSSGYLANLAAVRSLTAVCDLIVSDAYNHASLIDGCKISGVRTVVAPHNSPAAVAALLDAHPGRALVVTESVFSVDGDLAPLAELHAVTSARGALLLVDDAHALGLLGPSGAGGVSAAGLAGHSDVVVTATLSKSLGGAGGVVAGPAQFTRHLIDTGRTFIYDTALPPAVAAGVHEALRLARSADDRRSVLASRAAQTVSRLSAAGFEVSPPVAGVLSVLAPGPEAALAWAEDCRDRGVAVGCFRPPSTPDGSSRLRLTLNAGVSDADFARALDVIVECSP</sequence>
<evidence type="ECO:0000256" key="12">
    <source>
        <dbReference type="RuleBase" id="RU003693"/>
    </source>
</evidence>
<evidence type="ECO:0000256" key="4">
    <source>
        <dbReference type="ARBA" id="ARBA00011738"/>
    </source>
</evidence>
<dbReference type="EC" id="2.3.1.47" evidence="5"/>
<dbReference type="PANTHER" id="PTHR13693">
    <property type="entry name" value="CLASS II AMINOTRANSFERASE/8-AMINO-7-OXONONANOATE SYNTHASE"/>
    <property type="match status" value="1"/>
</dbReference>
<comment type="similarity">
    <text evidence="3">Belongs to the class-II pyridoxal-phosphate-dependent aminotransferase family. BioF subfamily.</text>
</comment>
<reference evidence="14 15" key="1">
    <citation type="submission" date="2019-03" db="EMBL/GenBank/DDBJ databases">
        <title>Sequencing the genomes of 1000 actinobacteria strains.</title>
        <authorList>
            <person name="Klenk H.-P."/>
        </authorList>
    </citation>
    <scope>NUCLEOTIDE SEQUENCE [LARGE SCALE GENOMIC DNA]</scope>
    <source>
        <strain evidence="14 15">DSM 43805</strain>
    </source>
</reference>
<dbReference type="GO" id="GO:0009102">
    <property type="term" value="P:biotin biosynthetic process"/>
    <property type="evidence" value="ECO:0007669"/>
    <property type="project" value="UniProtKB-KW"/>
</dbReference>
<evidence type="ECO:0000256" key="9">
    <source>
        <dbReference type="ARBA" id="ARBA00032610"/>
    </source>
</evidence>
<dbReference type="InterPro" id="IPR050087">
    <property type="entry name" value="AON_synthase_class-II"/>
</dbReference>
<comment type="cofactor">
    <cofactor evidence="1 12">
        <name>pyridoxal 5'-phosphate</name>
        <dbReference type="ChEBI" id="CHEBI:597326"/>
    </cofactor>
</comment>
<dbReference type="Pfam" id="PF00155">
    <property type="entry name" value="Aminotran_1_2"/>
    <property type="match status" value="1"/>
</dbReference>
<evidence type="ECO:0000256" key="8">
    <source>
        <dbReference type="ARBA" id="ARBA00022898"/>
    </source>
</evidence>
<dbReference type="InterPro" id="IPR001917">
    <property type="entry name" value="Aminotrans_II_pyridoxalP_BS"/>
</dbReference>
<organism evidence="14 15">
    <name type="scientific">Paractinoplanes brasiliensis</name>
    <dbReference type="NCBI Taxonomy" id="52695"/>
    <lineage>
        <taxon>Bacteria</taxon>
        <taxon>Bacillati</taxon>
        <taxon>Actinomycetota</taxon>
        <taxon>Actinomycetes</taxon>
        <taxon>Micromonosporales</taxon>
        <taxon>Micromonosporaceae</taxon>
        <taxon>Paractinoplanes</taxon>
    </lineage>
</organism>